<accession>A0A6M3JGL6</accession>
<name>A0A6M3JGL6_9ZZZZ</name>
<evidence type="ECO:0000313" key="1">
    <source>
        <dbReference type="EMBL" id="QJA68192.1"/>
    </source>
</evidence>
<protein>
    <submittedName>
        <fullName evidence="1">Uncharacterized protein</fullName>
    </submittedName>
</protein>
<sequence length="84" mass="9407">MILRQTLDHAVHGYWDGGAKSQFDWKIDGGAQHDAKGAYVRIGSWSANHWFHVAVGKTEKRTLANAKLHLKAVSGIPCKFEYID</sequence>
<gene>
    <name evidence="1" type="ORF">MM415A07789_0004</name>
</gene>
<organism evidence="1">
    <name type="scientific">viral metagenome</name>
    <dbReference type="NCBI Taxonomy" id="1070528"/>
    <lineage>
        <taxon>unclassified sequences</taxon>
        <taxon>metagenomes</taxon>
        <taxon>organismal metagenomes</taxon>
    </lineage>
</organism>
<dbReference type="AlphaFoldDB" id="A0A6M3JGL6"/>
<proteinExistence type="predicted"/>
<dbReference type="EMBL" id="MT141595">
    <property type="protein sequence ID" value="QJA68192.1"/>
    <property type="molecule type" value="Genomic_DNA"/>
</dbReference>
<reference evidence="1" key="1">
    <citation type="submission" date="2020-03" db="EMBL/GenBank/DDBJ databases">
        <title>The deep terrestrial virosphere.</title>
        <authorList>
            <person name="Holmfeldt K."/>
            <person name="Nilsson E."/>
            <person name="Simone D."/>
            <person name="Lopez-Fernandez M."/>
            <person name="Wu X."/>
            <person name="de Brujin I."/>
            <person name="Lundin D."/>
            <person name="Andersson A."/>
            <person name="Bertilsson S."/>
            <person name="Dopson M."/>
        </authorList>
    </citation>
    <scope>NUCLEOTIDE SEQUENCE</scope>
    <source>
        <strain evidence="1">MM415A07789</strain>
    </source>
</reference>